<evidence type="ECO:0008006" key="4">
    <source>
        <dbReference type="Google" id="ProtNLM"/>
    </source>
</evidence>
<comment type="caution">
    <text evidence="2">The sequence shown here is derived from an EMBL/GenBank/DDBJ whole genome shotgun (WGS) entry which is preliminary data.</text>
</comment>
<organism evidence="2 3">
    <name type="scientific">Kitasatospora griseola</name>
    <name type="common">Streptomyces griseolosporeus</name>
    <dbReference type="NCBI Taxonomy" id="2064"/>
    <lineage>
        <taxon>Bacteria</taxon>
        <taxon>Bacillati</taxon>
        <taxon>Actinomycetota</taxon>
        <taxon>Actinomycetes</taxon>
        <taxon>Kitasatosporales</taxon>
        <taxon>Streptomycetaceae</taxon>
        <taxon>Kitasatospora</taxon>
    </lineage>
</organism>
<name>A0A0D0N0T2_KITGR</name>
<dbReference type="OrthoDB" id="3311125at2"/>
<proteinExistence type="predicted"/>
<evidence type="ECO:0000313" key="3">
    <source>
        <dbReference type="Proteomes" id="UP000032066"/>
    </source>
</evidence>
<keyword evidence="1" id="KW-0732">Signal</keyword>
<keyword evidence="3" id="KW-1185">Reference proteome</keyword>
<sequence length="303" mass="32205">MRIRAKGLTALLLGSLLAVGATAAPQAGAGTGPAAATTATRGLEIGVPAYTFPNYPMMLDVQAAQPAPSVVILNPNNGEDPFDAGWQARADALRARTTATGEHTKVLGYVHTEATKRDRAAVLKDVRNYLVTADGKLHVDGIFFDTSSRNCGVDNVERDFYLDLRQQVRGIIHSIDPAAQELVVNNPGTAVQDCFLEPGKRTADTFVTFEGTYDAYTNSYLGGNVFNLTVGYYPGAGFDPDGTSYWHLIHAVPNAAAMQTALSTAFTRGAGYAYATDDVLDNPWDATPAWGFGAETSYATTLG</sequence>
<evidence type="ECO:0000256" key="1">
    <source>
        <dbReference type="SAM" id="SignalP"/>
    </source>
</evidence>
<dbReference type="RefSeq" id="WP_043913277.1">
    <property type="nucleotide sequence ID" value="NZ_JXZB01000004.1"/>
</dbReference>
<dbReference type="PANTHER" id="PTHR35040">
    <property type="match status" value="1"/>
</dbReference>
<dbReference type="PANTHER" id="PTHR35040:SF9">
    <property type="entry name" value="4-LIKE CELL SURFACE PROTEIN, PUTATIVE (AFU_ORTHOLOGUE AFUA_4G14080)-RELATED"/>
    <property type="match status" value="1"/>
</dbReference>
<protein>
    <recommendedName>
        <fullName evidence="4">Spherulation-specific family 4 protein</fullName>
    </recommendedName>
</protein>
<dbReference type="Proteomes" id="UP000032066">
    <property type="component" value="Unassembled WGS sequence"/>
</dbReference>
<dbReference type="EMBL" id="JXZB01000004">
    <property type="protein sequence ID" value="KIQ61660.1"/>
    <property type="molecule type" value="Genomic_DNA"/>
</dbReference>
<dbReference type="InterPro" id="IPR021986">
    <property type="entry name" value="Spherulin4"/>
</dbReference>
<feature type="signal peptide" evidence="1">
    <location>
        <begin position="1"/>
        <end position="23"/>
    </location>
</feature>
<accession>A0A0D0N0T2</accession>
<feature type="chain" id="PRO_5002228528" description="Spherulation-specific family 4 protein" evidence="1">
    <location>
        <begin position="24"/>
        <end position="303"/>
    </location>
</feature>
<dbReference type="AlphaFoldDB" id="A0A0D0N0T2"/>
<evidence type="ECO:0000313" key="2">
    <source>
        <dbReference type="EMBL" id="KIQ61660.1"/>
    </source>
</evidence>
<reference evidence="2 3" key="1">
    <citation type="submission" date="2015-02" db="EMBL/GenBank/DDBJ databases">
        <title>Draft genome sequence of Kitasatospora griseola MF730-N6, a bafilomycin, terpentecin and satosporin producer.</title>
        <authorList>
            <person name="Arens J.C."/>
            <person name="Haltli B."/>
            <person name="Kerr R.G."/>
        </authorList>
    </citation>
    <scope>NUCLEOTIDE SEQUENCE [LARGE SCALE GENOMIC DNA]</scope>
    <source>
        <strain evidence="2 3">MF730-N6</strain>
    </source>
</reference>
<gene>
    <name evidence="2" type="ORF">TR51_20355</name>
</gene>
<dbReference type="PATRIC" id="fig|2064.6.peg.4377"/>
<dbReference type="Pfam" id="PF12138">
    <property type="entry name" value="Spherulin4"/>
    <property type="match status" value="1"/>
</dbReference>
<dbReference type="STRING" id="2064.TR51_20355"/>